<dbReference type="InterPro" id="IPR000417">
    <property type="entry name" value="Hyethyz_kinase"/>
</dbReference>
<dbReference type="GO" id="GO:0047453">
    <property type="term" value="F:ATP-dependent NAD(P)H-hydrate dehydratase activity"/>
    <property type="evidence" value="ECO:0007669"/>
    <property type="project" value="TreeGrafter"/>
</dbReference>
<dbReference type="AlphaFoldDB" id="A0A1Y0VWE4"/>
<dbReference type="PANTHER" id="PTHR12592:SF0">
    <property type="entry name" value="ATP-DEPENDENT (S)-NAD(P)H-HYDRATE DEHYDRATASE"/>
    <property type="match status" value="1"/>
</dbReference>
<dbReference type="InterPro" id="IPR029056">
    <property type="entry name" value="Ribokinase-like"/>
</dbReference>
<dbReference type="PRINTS" id="PR01099">
    <property type="entry name" value="HYETHTZKNASE"/>
</dbReference>
<dbReference type="UniPathway" id="UPA00060">
    <property type="reaction ID" value="UER00139"/>
</dbReference>
<dbReference type="HAMAP" id="MF_00228">
    <property type="entry name" value="Thz_kinase"/>
    <property type="match status" value="1"/>
</dbReference>
<dbReference type="PANTHER" id="PTHR12592">
    <property type="entry name" value="ATP-DEPENDENT (S)-NAD(P)H-HYDRATE DEHYDRATASE FAMILY MEMBER"/>
    <property type="match status" value="1"/>
</dbReference>
<feature type="binding site" evidence="11">
    <location>
        <position position="41"/>
    </location>
    <ligand>
        <name>substrate</name>
    </ligand>
</feature>
<keyword evidence="5 11" id="KW-0479">Metal-binding</keyword>
<evidence type="ECO:0000256" key="1">
    <source>
        <dbReference type="ARBA" id="ARBA00001771"/>
    </source>
</evidence>
<dbReference type="GO" id="GO:0110051">
    <property type="term" value="P:metabolite repair"/>
    <property type="evidence" value="ECO:0007669"/>
    <property type="project" value="TreeGrafter"/>
</dbReference>
<dbReference type="Proteomes" id="UP000196118">
    <property type="component" value="Chromosome"/>
</dbReference>
<evidence type="ECO:0000313" key="13">
    <source>
        <dbReference type="Proteomes" id="UP000196118"/>
    </source>
</evidence>
<comment type="function">
    <text evidence="11">Catalyzes the phosphorylation of the hydroxyl group of 4-methyl-5-beta-hydroxyethylthiazole (THZ).</text>
</comment>
<dbReference type="GO" id="GO:0009228">
    <property type="term" value="P:thiamine biosynthetic process"/>
    <property type="evidence" value="ECO:0007669"/>
    <property type="project" value="UniProtKB-KW"/>
</dbReference>
<dbReference type="GO" id="GO:0005524">
    <property type="term" value="F:ATP binding"/>
    <property type="evidence" value="ECO:0007669"/>
    <property type="project" value="UniProtKB-UniRule"/>
</dbReference>
<comment type="catalytic activity">
    <reaction evidence="1 11">
        <text>5-(2-hydroxyethyl)-4-methylthiazole + ATP = 4-methyl-5-(2-phosphooxyethyl)-thiazole + ADP + H(+)</text>
        <dbReference type="Rhea" id="RHEA:24212"/>
        <dbReference type="ChEBI" id="CHEBI:15378"/>
        <dbReference type="ChEBI" id="CHEBI:17957"/>
        <dbReference type="ChEBI" id="CHEBI:30616"/>
        <dbReference type="ChEBI" id="CHEBI:58296"/>
        <dbReference type="ChEBI" id="CHEBI:456216"/>
        <dbReference type="EC" id="2.7.1.50"/>
    </reaction>
</comment>
<dbReference type="NCBIfam" id="NF006830">
    <property type="entry name" value="PRK09355.1"/>
    <property type="match status" value="1"/>
</dbReference>
<keyword evidence="7 11" id="KW-0418">Kinase</keyword>
<evidence type="ECO:0000256" key="2">
    <source>
        <dbReference type="ARBA" id="ARBA00001946"/>
    </source>
</evidence>
<dbReference type="GO" id="GO:0009229">
    <property type="term" value="P:thiamine diphosphate biosynthetic process"/>
    <property type="evidence" value="ECO:0007669"/>
    <property type="project" value="UniProtKB-UniRule"/>
</dbReference>
<dbReference type="CDD" id="cd01170">
    <property type="entry name" value="THZ_kinase"/>
    <property type="match status" value="1"/>
</dbReference>
<keyword evidence="9 11" id="KW-0460">Magnesium</keyword>
<keyword evidence="4 11" id="KW-0808">Transferase</keyword>
<evidence type="ECO:0000256" key="3">
    <source>
        <dbReference type="ARBA" id="ARBA00004868"/>
    </source>
</evidence>
<evidence type="ECO:0000256" key="10">
    <source>
        <dbReference type="ARBA" id="ARBA00022977"/>
    </source>
</evidence>
<dbReference type="SUPFAM" id="SSF53613">
    <property type="entry name" value="Ribokinase-like"/>
    <property type="match status" value="1"/>
</dbReference>
<dbReference type="GO" id="GO:0000287">
    <property type="term" value="F:magnesium ion binding"/>
    <property type="evidence" value="ECO:0007669"/>
    <property type="project" value="UniProtKB-UniRule"/>
</dbReference>
<comment type="cofactor">
    <cofactor evidence="2 11">
        <name>Mg(2+)</name>
        <dbReference type="ChEBI" id="CHEBI:18420"/>
    </cofactor>
</comment>
<dbReference type="PIRSF" id="PIRSF000513">
    <property type="entry name" value="Thz_kinase"/>
    <property type="match status" value="1"/>
</dbReference>
<evidence type="ECO:0000256" key="4">
    <source>
        <dbReference type="ARBA" id="ARBA00022679"/>
    </source>
</evidence>
<sequence>MNLQDIAKIREVNPVVVNYANFVTPFLVANGLNAVGASPIMSDEVSEAEELVQLASAVVINAGASRKESWPLMNKLCEAANQYQKPLVLDHAAVGATQYRKALNLMLLEKYHFDVFRGNIGEIAVLAGIDWQTRGIDAGNGTGDMSAAVQACAQKFNNVVIASGEVDYISDGQRVITVHNNTKLLPAIVGSGDLLSSIVGAFSAVAENTLDAAVTASLVLSCAGERAAAQLDQQNRPGSFLSYLLDELANITPEQVQDLMKIGEA</sequence>
<keyword evidence="10 11" id="KW-0784">Thiamine biosynthesis</keyword>
<dbReference type="EMBL" id="CP021474">
    <property type="protein sequence ID" value="ARW20169.1"/>
    <property type="molecule type" value="Genomic_DNA"/>
</dbReference>
<accession>A0A1Y0VWE4</accession>
<evidence type="ECO:0000256" key="6">
    <source>
        <dbReference type="ARBA" id="ARBA00022741"/>
    </source>
</evidence>
<feature type="binding site" evidence="11">
    <location>
        <position position="190"/>
    </location>
    <ligand>
        <name>substrate</name>
    </ligand>
</feature>
<gene>
    <name evidence="11 12" type="primary">thiM</name>
    <name evidence="12" type="ORF">S100892_01625</name>
</gene>
<evidence type="ECO:0000256" key="8">
    <source>
        <dbReference type="ARBA" id="ARBA00022840"/>
    </source>
</evidence>
<feature type="binding site" evidence="11">
    <location>
        <position position="163"/>
    </location>
    <ligand>
        <name>ATP</name>
        <dbReference type="ChEBI" id="CHEBI:30616"/>
    </ligand>
</feature>
<dbReference type="Gene3D" id="3.40.1190.20">
    <property type="match status" value="1"/>
</dbReference>
<evidence type="ECO:0000256" key="5">
    <source>
        <dbReference type="ARBA" id="ARBA00022723"/>
    </source>
</evidence>
<evidence type="ECO:0000313" key="12">
    <source>
        <dbReference type="EMBL" id="ARW20169.1"/>
    </source>
</evidence>
<comment type="pathway">
    <text evidence="3 11">Cofactor biosynthesis; thiamine diphosphate biosynthesis; 4-methyl-5-(2-phosphoethyl)-thiazole from 5-(2-hydroxyethyl)-4-methylthiazole: step 1/1.</text>
</comment>
<dbReference type="EC" id="2.7.1.50" evidence="11"/>
<reference evidence="12 13" key="1">
    <citation type="submission" date="2017-05" db="EMBL/GenBank/DDBJ databases">
        <title>Genome sequence of Pediococcus pentosaceus strain SRCM100892.</title>
        <authorList>
            <person name="Cho S.H."/>
        </authorList>
    </citation>
    <scope>NUCLEOTIDE SEQUENCE [LARGE SCALE GENOMIC DNA]</scope>
    <source>
        <strain evidence="12 13">SRCM100892</strain>
    </source>
</reference>
<evidence type="ECO:0000256" key="9">
    <source>
        <dbReference type="ARBA" id="ARBA00022842"/>
    </source>
</evidence>
<keyword evidence="8 11" id="KW-0067">ATP-binding</keyword>
<keyword evidence="6 11" id="KW-0547">Nucleotide-binding</keyword>
<proteinExistence type="inferred from homology"/>
<feature type="binding site" evidence="11">
    <location>
        <position position="117"/>
    </location>
    <ligand>
        <name>ATP</name>
        <dbReference type="ChEBI" id="CHEBI:30616"/>
    </ligand>
</feature>
<comment type="similarity">
    <text evidence="11">Belongs to the Thz kinase family.</text>
</comment>
<evidence type="ECO:0000256" key="7">
    <source>
        <dbReference type="ARBA" id="ARBA00022777"/>
    </source>
</evidence>
<dbReference type="GO" id="GO:0004417">
    <property type="term" value="F:hydroxyethylthiazole kinase activity"/>
    <property type="evidence" value="ECO:0007669"/>
    <property type="project" value="UniProtKB-UniRule"/>
</dbReference>
<evidence type="ECO:0000256" key="11">
    <source>
        <dbReference type="HAMAP-Rule" id="MF_00228"/>
    </source>
</evidence>
<organism evidence="12 13">
    <name type="scientific">Pediococcus pentosaceus</name>
    <dbReference type="NCBI Taxonomy" id="1255"/>
    <lineage>
        <taxon>Bacteria</taxon>
        <taxon>Bacillati</taxon>
        <taxon>Bacillota</taxon>
        <taxon>Bacilli</taxon>
        <taxon>Lactobacillales</taxon>
        <taxon>Lactobacillaceae</taxon>
        <taxon>Pediococcus</taxon>
    </lineage>
</organism>
<protein>
    <recommendedName>
        <fullName evidence="11">Hydroxyethylthiazole kinase</fullName>
        <ecNumber evidence="11">2.7.1.50</ecNumber>
    </recommendedName>
    <alternativeName>
        <fullName evidence="11">4-methyl-5-beta-hydroxyethylthiazole kinase</fullName>
        <shortName evidence="11">TH kinase</shortName>
        <shortName evidence="11">Thz kinase</shortName>
    </alternativeName>
</protein>
<name>A0A1Y0VWE4_PEDPE</name>
<dbReference type="Pfam" id="PF02110">
    <property type="entry name" value="HK"/>
    <property type="match status" value="1"/>
</dbReference>